<proteinExistence type="predicted"/>
<reference evidence="2 3" key="1">
    <citation type="submission" date="2018-08" db="EMBL/GenBank/DDBJ databases">
        <title>Paenibacillus sp. M4BSY-1, whole genome shotgun sequence.</title>
        <authorList>
            <person name="Tuo L."/>
        </authorList>
    </citation>
    <scope>NUCLEOTIDE SEQUENCE [LARGE SCALE GENOMIC DNA]</scope>
    <source>
        <strain evidence="2 3">M4BSY-1</strain>
    </source>
</reference>
<dbReference type="Pfam" id="PF12867">
    <property type="entry name" value="DinB_2"/>
    <property type="match status" value="1"/>
</dbReference>
<evidence type="ECO:0000313" key="2">
    <source>
        <dbReference type="EMBL" id="REK76971.1"/>
    </source>
</evidence>
<dbReference type="SUPFAM" id="SSF109854">
    <property type="entry name" value="DinB/YfiT-like putative metalloenzymes"/>
    <property type="match status" value="1"/>
</dbReference>
<name>A0A371PL99_9BACL</name>
<gene>
    <name evidence="2" type="ORF">DX130_08150</name>
</gene>
<dbReference type="InterPro" id="IPR024775">
    <property type="entry name" value="DinB-like"/>
</dbReference>
<organism evidence="2 3">
    <name type="scientific">Paenibacillus paeoniae</name>
    <dbReference type="NCBI Taxonomy" id="2292705"/>
    <lineage>
        <taxon>Bacteria</taxon>
        <taxon>Bacillati</taxon>
        <taxon>Bacillota</taxon>
        <taxon>Bacilli</taxon>
        <taxon>Bacillales</taxon>
        <taxon>Paenibacillaceae</taxon>
        <taxon>Paenibacillus</taxon>
    </lineage>
</organism>
<dbReference type="Proteomes" id="UP000261905">
    <property type="component" value="Unassembled WGS sequence"/>
</dbReference>
<dbReference type="EMBL" id="QUBQ01000001">
    <property type="protein sequence ID" value="REK76971.1"/>
    <property type="molecule type" value="Genomic_DNA"/>
</dbReference>
<dbReference type="AlphaFoldDB" id="A0A371PL99"/>
<keyword evidence="3" id="KW-1185">Reference proteome</keyword>
<dbReference type="RefSeq" id="WP_116044257.1">
    <property type="nucleotide sequence ID" value="NZ_QUBQ01000001.1"/>
</dbReference>
<evidence type="ECO:0000313" key="3">
    <source>
        <dbReference type="Proteomes" id="UP000261905"/>
    </source>
</evidence>
<comment type="caution">
    <text evidence="2">The sequence shown here is derived from an EMBL/GenBank/DDBJ whole genome shotgun (WGS) entry which is preliminary data.</text>
</comment>
<dbReference type="Gene3D" id="1.20.120.450">
    <property type="entry name" value="dinb family like domain"/>
    <property type="match status" value="1"/>
</dbReference>
<protein>
    <submittedName>
        <fullName evidence="2">DinB family protein</fullName>
    </submittedName>
</protein>
<dbReference type="InterPro" id="IPR034660">
    <property type="entry name" value="DinB/YfiT-like"/>
</dbReference>
<dbReference type="OrthoDB" id="2853529at2"/>
<sequence length="163" mass="18241">MSQLPVDIVDIEAYLHTHTQLRQAVEEWTDAALTWKAGENQWSVTEVIAHLVDHSVVISFRLREILSGSQVRLPAFSQDAWVAGQRANNGNLDDYLKLFQSLLEYNSGIFRRLTPEDWEKTGVNAKGDTVTLPAIVQSFTAHVQNHLGQIARIKSAFEAATAK</sequence>
<accession>A0A371PL99</accession>
<evidence type="ECO:0000259" key="1">
    <source>
        <dbReference type="Pfam" id="PF12867"/>
    </source>
</evidence>
<feature type="domain" description="DinB-like" evidence="1">
    <location>
        <begin position="17"/>
        <end position="150"/>
    </location>
</feature>